<evidence type="ECO:0000256" key="2">
    <source>
        <dbReference type="ARBA" id="ARBA00022448"/>
    </source>
</evidence>
<dbReference type="InterPro" id="IPR013784">
    <property type="entry name" value="Carb-bd-like_fold"/>
</dbReference>
<keyword evidence="6" id="KW-0998">Cell outer membrane</keyword>
<dbReference type="Gene3D" id="2.60.40.1120">
    <property type="entry name" value="Carboxypeptidase-like, regulatory domain"/>
    <property type="match status" value="1"/>
</dbReference>
<dbReference type="PANTHER" id="PTHR30069:SF46">
    <property type="entry name" value="OAR PROTEIN"/>
    <property type="match status" value="1"/>
</dbReference>
<sequence length="1143" mass="123886">MDQTALTIKPNTSMFKKLLHFRAAFLLLGSMLLSVGFGSEALAQVTSGAINGIVTDAKGEGLPGATVVAVHEPSGTRYGITTNASGRYTLPTVRVGGPYTITATFVGYQEQKLSDIAVNLGTATDANFRLSDVSTSLNEIVITTNRSDIFSSDRTGAASSFGRETINTTPTIGRTINDITKYNPYGNGQSFAGQDSRFNNITIDGAVFNNGFGLGSSAQAGGRTGTTAVSLDALDQVQVNVAPYDVRQSGFTGAGINAVTRSGTNEFSGSAYTLFRSDKIVGKTVDGVTITPAPNLSETTYGFRLGGPIIKNKLFFFVNGEQFTSSTPALTFSLNRGTPGSNVSRLTLEQANDLTQFMQTNFNRTLGPFDGFNNQVKSLKGLARIDYNINDNHKLSVRYSHHDSQSDQIISNSSSSNTAGNGNRTNLRDALSPESSGYIIADNTRSIAAELTSTFSNKMSNDLIVTYNKQIEDRTYKTGLFPTIDILNGVGGSTLTSIGFDPFTPNNKLNYSTFNITDNFSYYAGKHTLTAGLVYEHFTSNNVFFPASNGVYVYNSIADFQTAALASITNPNSTTSPVIVPRYNLRYSLVDGGAEPLQRLDRDLYSAYIQDEFQVTPNFKLTLGLRGDVFAYDDSNAASFNNQKVTELTFRDENGNPYKITTGSFPKPRLLISPRIGFNWDVKGDKTTQIRGGSGFFVSRIPEVLISNQLGNNGINTAVFNLIDQRVPFVTDPSKLPAGILPDRQDPSKLTGYTINASDQELKYPQIWKTNIAVDQRLPLGLIGTVEFIYNKTLNGLRYIDANLAAPTSTLTGPDNRPRFPASGLSGSAATNARFINPTISNAFVLKNTNQGDSYIATIKLEKPASRGFGGFISYTYGEARDIAFVGSTVQANVPTVVGQNYLPLTYSDNDLRHRIVGFLNYRLNYGGKIGGSSTFSLGLVSNSGSKISYTYAQDVNGDGQTNQDLIFVPNRASDLTFLPLVVTTPGVGTTPASSVTYSPAQQQAAFDAYIDGNDYLKTRRGQYAERNGGAFPWLTRVDFTFIQEFYVAVGQKNKRNTIQLRADILNVGNLFNDKWGVGNVTTTFNPLAATVNSNGTLSYRLATQSITEGNAQRTILLRDSFTPNSSLNAVWQAQFGVRYIFN</sequence>
<dbReference type="KEGG" id="fae:FAES_4486"/>
<comment type="subcellular location">
    <subcellularLocation>
        <location evidence="1">Cell outer membrane</location>
        <topology evidence="1">Multi-pass membrane protein</topology>
    </subcellularLocation>
</comment>
<evidence type="ECO:0000256" key="3">
    <source>
        <dbReference type="ARBA" id="ARBA00022452"/>
    </source>
</evidence>
<dbReference type="EMBL" id="HE796683">
    <property type="protein sequence ID" value="CCH02485.1"/>
    <property type="molecule type" value="Genomic_DNA"/>
</dbReference>
<evidence type="ECO:0000256" key="1">
    <source>
        <dbReference type="ARBA" id="ARBA00004571"/>
    </source>
</evidence>
<feature type="region of interest" description="Disordered" evidence="7">
    <location>
        <begin position="401"/>
        <end position="430"/>
    </location>
</feature>
<evidence type="ECO:0000256" key="5">
    <source>
        <dbReference type="ARBA" id="ARBA00023136"/>
    </source>
</evidence>
<keyword evidence="5" id="KW-0472">Membrane</keyword>
<dbReference type="Gene3D" id="2.40.170.20">
    <property type="entry name" value="TonB-dependent receptor, beta-barrel domain"/>
    <property type="match status" value="1"/>
</dbReference>
<evidence type="ECO:0000256" key="4">
    <source>
        <dbReference type="ARBA" id="ARBA00022692"/>
    </source>
</evidence>
<dbReference type="Proteomes" id="UP000011058">
    <property type="component" value="Chromosome"/>
</dbReference>
<name>I0KED2_9BACT</name>
<evidence type="ECO:0000259" key="8">
    <source>
        <dbReference type="Pfam" id="PF25183"/>
    </source>
</evidence>
<feature type="domain" description="TonB-dependent transporter Oar-like beta-barrel" evidence="8">
    <location>
        <begin position="259"/>
        <end position="331"/>
    </location>
</feature>
<dbReference type="InterPro" id="IPR036942">
    <property type="entry name" value="Beta-barrel_TonB_sf"/>
</dbReference>
<feature type="domain" description="TonB-dependent transporter Oar-like beta-barrel" evidence="8">
    <location>
        <begin position="373"/>
        <end position="1073"/>
    </location>
</feature>
<dbReference type="InterPro" id="IPR039426">
    <property type="entry name" value="TonB-dep_rcpt-like"/>
</dbReference>
<dbReference type="PANTHER" id="PTHR30069">
    <property type="entry name" value="TONB-DEPENDENT OUTER MEMBRANE RECEPTOR"/>
    <property type="match status" value="1"/>
</dbReference>
<dbReference type="AlphaFoldDB" id="I0KED2"/>
<accession>I0KED2</accession>
<protein>
    <recommendedName>
        <fullName evidence="8">TonB-dependent transporter Oar-like beta-barrel domain-containing protein</fullName>
    </recommendedName>
</protein>
<proteinExistence type="predicted"/>
<dbReference type="GO" id="GO:0044718">
    <property type="term" value="P:siderophore transmembrane transport"/>
    <property type="evidence" value="ECO:0007669"/>
    <property type="project" value="TreeGrafter"/>
</dbReference>
<keyword evidence="3" id="KW-1134">Transmembrane beta strand</keyword>
<dbReference type="STRING" id="1166018.FAES_4486"/>
<evidence type="ECO:0000256" key="7">
    <source>
        <dbReference type="SAM" id="MobiDB-lite"/>
    </source>
</evidence>
<dbReference type="GO" id="GO:0009279">
    <property type="term" value="C:cell outer membrane"/>
    <property type="evidence" value="ECO:0007669"/>
    <property type="project" value="UniProtKB-SubCell"/>
</dbReference>
<dbReference type="PATRIC" id="fig|1166018.3.peg.1451"/>
<dbReference type="GO" id="GO:0030246">
    <property type="term" value="F:carbohydrate binding"/>
    <property type="evidence" value="ECO:0007669"/>
    <property type="project" value="InterPro"/>
</dbReference>
<evidence type="ECO:0000313" key="10">
    <source>
        <dbReference type="Proteomes" id="UP000011058"/>
    </source>
</evidence>
<dbReference type="InterPro" id="IPR057601">
    <property type="entry name" value="Oar-like_b-barrel"/>
</dbReference>
<keyword evidence="2" id="KW-0813">Transport</keyword>
<dbReference type="Pfam" id="PF25183">
    <property type="entry name" value="OMP_b-brl_4"/>
    <property type="match status" value="2"/>
</dbReference>
<evidence type="ECO:0000256" key="6">
    <source>
        <dbReference type="ARBA" id="ARBA00023237"/>
    </source>
</evidence>
<evidence type="ECO:0000313" key="9">
    <source>
        <dbReference type="EMBL" id="CCH02485.1"/>
    </source>
</evidence>
<dbReference type="SUPFAM" id="SSF56935">
    <property type="entry name" value="Porins"/>
    <property type="match status" value="1"/>
</dbReference>
<dbReference type="SUPFAM" id="SSF49452">
    <property type="entry name" value="Starch-binding domain-like"/>
    <property type="match status" value="1"/>
</dbReference>
<reference evidence="9 10" key="1">
    <citation type="journal article" date="2012" name="J. Bacteriol.">
        <title>Genome Sequence of Fibrella aestuarina BUZ 2T, a Filamentous Marine Bacterium.</title>
        <authorList>
            <person name="Filippini M."/>
            <person name="Qi W."/>
            <person name="Blom J."/>
            <person name="Goesmann A."/>
            <person name="Smits T.H."/>
            <person name="Bagheri H.C."/>
        </authorList>
    </citation>
    <scope>NUCLEOTIDE SEQUENCE [LARGE SCALE GENOMIC DNA]</scope>
    <source>
        <strain evidence="10">BUZ 2T</strain>
    </source>
</reference>
<organism evidence="9 10">
    <name type="scientific">Fibrella aestuarina BUZ 2</name>
    <dbReference type="NCBI Taxonomy" id="1166018"/>
    <lineage>
        <taxon>Bacteria</taxon>
        <taxon>Pseudomonadati</taxon>
        <taxon>Bacteroidota</taxon>
        <taxon>Cytophagia</taxon>
        <taxon>Cytophagales</taxon>
        <taxon>Spirosomataceae</taxon>
        <taxon>Fibrella</taxon>
    </lineage>
</organism>
<keyword evidence="4" id="KW-0812">Transmembrane</keyword>
<dbReference type="eggNOG" id="COG4771">
    <property type="taxonomic scope" value="Bacteria"/>
</dbReference>
<dbReference type="GO" id="GO:0015344">
    <property type="term" value="F:siderophore uptake transmembrane transporter activity"/>
    <property type="evidence" value="ECO:0007669"/>
    <property type="project" value="TreeGrafter"/>
</dbReference>
<feature type="compositionally biased region" description="Low complexity" evidence="7">
    <location>
        <begin position="406"/>
        <end position="417"/>
    </location>
</feature>
<dbReference type="HOGENOM" id="CLU_006298_1_0_10"/>
<gene>
    <name evidence="9" type="ORF">FAES_4486</name>
</gene>
<keyword evidence="10" id="KW-1185">Reference proteome</keyword>
<dbReference type="Pfam" id="PF13620">
    <property type="entry name" value="CarboxypepD_reg"/>
    <property type="match status" value="1"/>
</dbReference>